<dbReference type="PRINTS" id="PR00415">
    <property type="entry name" value="ACONITASE"/>
</dbReference>
<evidence type="ECO:0000313" key="6">
    <source>
        <dbReference type="EMBL" id="AEA33195.1"/>
    </source>
</evidence>
<dbReference type="EMBL" id="CP002606">
    <property type="protein sequence ID" value="AEA33195.1"/>
    <property type="molecule type" value="Genomic_DNA"/>
</dbReference>
<gene>
    <name evidence="6" type="ordered locus">Hipma_0218</name>
</gene>
<keyword evidence="7" id="KW-1185">Reference proteome</keyword>
<dbReference type="SUPFAM" id="SSF53732">
    <property type="entry name" value="Aconitase iron-sulfur domain"/>
    <property type="match status" value="1"/>
</dbReference>
<dbReference type="Proteomes" id="UP000008139">
    <property type="component" value="Chromosome"/>
</dbReference>
<feature type="domain" description="Aconitase A/isopropylmalate dehydratase small subunit swivel" evidence="5">
    <location>
        <begin position="524"/>
        <end position="585"/>
    </location>
</feature>
<dbReference type="Pfam" id="PF00694">
    <property type="entry name" value="Aconitase_C"/>
    <property type="match status" value="1"/>
</dbReference>
<evidence type="ECO:0000313" key="7">
    <source>
        <dbReference type="Proteomes" id="UP000008139"/>
    </source>
</evidence>
<protein>
    <submittedName>
        <fullName evidence="6">Aconitate hydratase</fullName>
    </submittedName>
</protein>
<dbReference type="InterPro" id="IPR015931">
    <property type="entry name" value="Acnase/IPM_dHydase_lsu_aba_1/3"/>
</dbReference>
<dbReference type="HOGENOM" id="CLU_006714_2_3_7"/>
<dbReference type="InterPro" id="IPR015928">
    <property type="entry name" value="Aconitase/3IPM_dehydase_swvl"/>
</dbReference>
<dbReference type="SUPFAM" id="SSF52016">
    <property type="entry name" value="LeuD/IlvD-like"/>
    <property type="match status" value="1"/>
</dbReference>
<proteinExistence type="predicted"/>
<feature type="domain" description="Aconitase/3-isopropylmalate dehydratase large subunit alpha/beta/alpha" evidence="4">
    <location>
        <begin position="7"/>
        <end position="407"/>
    </location>
</feature>
<evidence type="ECO:0000256" key="3">
    <source>
        <dbReference type="ARBA" id="ARBA00023014"/>
    </source>
</evidence>
<dbReference type="PANTHER" id="PTHR43160:SF3">
    <property type="entry name" value="ACONITATE HYDRATASE, MITOCHONDRIAL"/>
    <property type="match status" value="1"/>
</dbReference>
<dbReference type="InterPro" id="IPR000573">
    <property type="entry name" value="AconitaseA/IPMdHydase_ssu_swvl"/>
</dbReference>
<dbReference type="InterPro" id="IPR036008">
    <property type="entry name" value="Aconitase_4Fe-4S_dom"/>
</dbReference>
<accession>F2LXK9</accession>
<dbReference type="STRING" id="760142.Hipma_0218"/>
<dbReference type="GO" id="GO:0006099">
    <property type="term" value="P:tricarboxylic acid cycle"/>
    <property type="evidence" value="ECO:0007669"/>
    <property type="project" value="TreeGrafter"/>
</dbReference>
<dbReference type="InterPro" id="IPR001030">
    <property type="entry name" value="Acoase/IPM_deHydtase_lsu_aba"/>
</dbReference>
<evidence type="ECO:0000256" key="2">
    <source>
        <dbReference type="ARBA" id="ARBA00023004"/>
    </source>
</evidence>
<dbReference type="RefSeq" id="WP_013681239.1">
    <property type="nucleotide sequence ID" value="NC_015318.1"/>
</dbReference>
<dbReference type="AlphaFoldDB" id="F2LXK9"/>
<dbReference type="Gene3D" id="3.30.499.10">
    <property type="entry name" value="Aconitase, domain 3"/>
    <property type="match status" value="2"/>
</dbReference>
<dbReference type="NCBIfam" id="NF005558">
    <property type="entry name" value="PRK07229.1"/>
    <property type="match status" value="1"/>
</dbReference>
<name>F2LXK9_HIPMA</name>
<dbReference type="FunCoup" id="F2LXK9">
    <property type="interactions" value="158"/>
</dbReference>
<keyword evidence="2" id="KW-0408">Iron</keyword>
<dbReference type="GO" id="GO:0046872">
    <property type="term" value="F:metal ion binding"/>
    <property type="evidence" value="ECO:0007669"/>
    <property type="project" value="UniProtKB-KW"/>
</dbReference>
<dbReference type="InterPro" id="IPR006250">
    <property type="entry name" value="Aconitase_put"/>
</dbReference>
<dbReference type="NCBIfam" id="TIGR01342">
    <property type="entry name" value="acon_putative"/>
    <property type="match status" value="1"/>
</dbReference>
<dbReference type="PANTHER" id="PTHR43160">
    <property type="entry name" value="ACONITATE HYDRATASE B"/>
    <property type="match status" value="1"/>
</dbReference>
<dbReference type="Pfam" id="PF00330">
    <property type="entry name" value="Aconitase"/>
    <property type="match status" value="1"/>
</dbReference>
<dbReference type="GO" id="GO:0005829">
    <property type="term" value="C:cytosol"/>
    <property type="evidence" value="ECO:0007669"/>
    <property type="project" value="TreeGrafter"/>
</dbReference>
<evidence type="ECO:0000256" key="1">
    <source>
        <dbReference type="ARBA" id="ARBA00022723"/>
    </source>
</evidence>
<reference evidence="6 7" key="1">
    <citation type="journal article" date="2011" name="Stand. Genomic Sci.">
        <title>Complete genome sequence of the thermophilic sulfur-reducer Hippea maritima type strain (MH(2)).</title>
        <authorList>
            <person name="Huntemann M."/>
            <person name="Lu M."/>
            <person name="Nolan M."/>
            <person name="Lapidus A."/>
            <person name="Lucas S."/>
            <person name="Hammon N."/>
            <person name="Deshpande S."/>
            <person name="Cheng J.F."/>
            <person name="Tapia R."/>
            <person name="Han C."/>
            <person name="Goodwin L."/>
            <person name="Pitluck S."/>
            <person name="Liolios K."/>
            <person name="Pagani I."/>
            <person name="Ivanova N."/>
            <person name="Ovchinikova G."/>
            <person name="Pati A."/>
            <person name="Chen A."/>
            <person name="Palaniappan K."/>
            <person name="Land M."/>
            <person name="Hauser L."/>
            <person name="Jeffries C.D."/>
            <person name="Detter J.C."/>
            <person name="Brambilla E.M."/>
            <person name="Rohde M."/>
            <person name="Spring S."/>
            <person name="Goker M."/>
            <person name="Woyke T."/>
            <person name="Bristow J."/>
            <person name="Eisen J.A."/>
            <person name="Markowitz V."/>
            <person name="Hugenholtz P."/>
            <person name="Kyrpides N.C."/>
            <person name="Klenk H.P."/>
            <person name="Mavromatis K."/>
        </authorList>
    </citation>
    <scope>NUCLEOTIDE SEQUENCE [LARGE SCALE GENOMIC DNA]</scope>
    <source>
        <strain evidence="7">ATCC 700847 / DSM 10411 / MH2</strain>
    </source>
</reference>
<keyword evidence="1" id="KW-0479">Metal-binding</keyword>
<dbReference type="Gene3D" id="3.20.19.10">
    <property type="entry name" value="Aconitase, domain 4"/>
    <property type="match status" value="1"/>
</dbReference>
<organism evidence="6 7">
    <name type="scientific">Hippea maritima (strain ATCC 700847 / DSM 10411 / MH2)</name>
    <dbReference type="NCBI Taxonomy" id="760142"/>
    <lineage>
        <taxon>Bacteria</taxon>
        <taxon>Pseudomonadati</taxon>
        <taxon>Campylobacterota</taxon>
        <taxon>Desulfurellia</taxon>
        <taxon>Desulfurellales</taxon>
        <taxon>Hippeaceae</taxon>
        <taxon>Hippea</taxon>
    </lineage>
</organism>
<sequence length="663" mass="72055">MGLTVAQKILKEHLVDGDLFSGDEIGIKIDQTLTQDATGTMADLQFEQMGVDRVKTEVSVSYIDHKTIQMGFEDADDHTYLQTFAKKYGLYLSKAGNGICHQVHIERVGAPGKTLLGSDSHTPTGGGIGMIAIGAGGLDVASAMAGMPFYLPRPKILGVHLTGKLNPWVSAKDVILKLLQILSTKGNVGWIVEYFGKGVKTLTVPERGTITNMGAELGVTTSVFPSDEETKRFLEAQGRGEQWAPLEADPDANYDRIIEINLSELEPMIAQPHNPDNVVTVREVEGTPVDQVMIGSCTNSSYKDGKTVAEIVKGRTVHPNVSCGYAPGSKQVLRMLADEGELSHIIAAGFRVLESACGFCIGAGQAPRNNAISIRTNNRNFYGRSGTVTAKIYLVSPETAAACALTGVITDPRDLESKFGINYPKVDIPEKFTIDDSLLLPPAAPEEAKTIELYKGPNIVDPPSGDPMPKDLEGQVAGKFGDKITTDDIMPAGDLLKYRSNVPKYAEYVFVKRDPTFASRCLENKKKGVWNIIVGGDNYGQGSSREHAALCPMYLGVKAVIAKAIERIHRANLINFGIIPLTFKNPDDYEKIDQGDEIKIEGIRKALIDGTGEVVLKDVTKGIEIPLEYHLTERERKTILAGGKMRLAKDFAGKSFKEIQFTE</sequence>
<dbReference type="eggNOG" id="COG1048">
    <property type="taxonomic scope" value="Bacteria"/>
</dbReference>
<dbReference type="GO" id="GO:0003994">
    <property type="term" value="F:aconitate hydratase activity"/>
    <property type="evidence" value="ECO:0007669"/>
    <property type="project" value="TreeGrafter"/>
</dbReference>
<dbReference type="OrthoDB" id="9764318at2"/>
<dbReference type="InParanoid" id="F2LXK9"/>
<dbReference type="InterPro" id="IPR050926">
    <property type="entry name" value="Aconitase/IPM_isomerase"/>
</dbReference>
<evidence type="ECO:0000259" key="5">
    <source>
        <dbReference type="Pfam" id="PF00694"/>
    </source>
</evidence>
<keyword evidence="3" id="KW-0411">Iron-sulfur</keyword>
<reference evidence="7" key="2">
    <citation type="submission" date="2011-03" db="EMBL/GenBank/DDBJ databases">
        <title>The complete genome of Hippea maritima DSM 10411.</title>
        <authorList>
            <consortium name="US DOE Joint Genome Institute (JGI-PGF)"/>
            <person name="Lucas S."/>
            <person name="Copeland A."/>
            <person name="Lapidus A."/>
            <person name="Bruce D."/>
            <person name="Goodwin L."/>
            <person name="Pitluck S."/>
            <person name="Peters L."/>
            <person name="Kyrpides N."/>
            <person name="Mavromatis K."/>
            <person name="Pagani I."/>
            <person name="Ivanova N."/>
            <person name="Mikhailova N."/>
            <person name="Lu M."/>
            <person name="Detter J.C."/>
            <person name="Tapia R."/>
            <person name="Han C."/>
            <person name="Land M."/>
            <person name="Hauser L."/>
            <person name="Markowitz V."/>
            <person name="Cheng J.-F."/>
            <person name="Hugenholtz P."/>
            <person name="Woyke T."/>
            <person name="Wu D."/>
            <person name="Spring S."/>
            <person name="Schroeder M."/>
            <person name="Brambilla E."/>
            <person name="Klenk H.-P."/>
            <person name="Eisen J.A."/>
        </authorList>
    </citation>
    <scope>NUCLEOTIDE SEQUENCE [LARGE SCALE GENOMIC DNA]</scope>
    <source>
        <strain evidence="7">ATCC 700847 / DSM 10411 / MH2</strain>
    </source>
</reference>
<evidence type="ECO:0000259" key="4">
    <source>
        <dbReference type="Pfam" id="PF00330"/>
    </source>
</evidence>
<dbReference type="GO" id="GO:0051539">
    <property type="term" value="F:4 iron, 4 sulfur cluster binding"/>
    <property type="evidence" value="ECO:0007669"/>
    <property type="project" value="TreeGrafter"/>
</dbReference>
<dbReference type="KEGG" id="hmr:Hipma_0218"/>